<proteinExistence type="predicted"/>
<dbReference type="PATRIC" id="fig|570277.3.peg.598"/>
<evidence type="ECO:0000313" key="2">
    <source>
        <dbReference type="EMBL" id="AMO54802.1"/>
    </source>
</evidence>
<name>A0A142B7S6_9GAMM</name>
<sequence length="93" mass="10397">MTQGTNMATDLIELKNLGKTSVQWLNAVGIRTLEQLHAVGSVAAYCKVRDRGFKVSKVLLYAMEGALIGKHWNDLDEGHKRRLLQQVENFPSS</sequence>
<organism evidence="2 3">
    <name type="scientific">Endozoicomonas montiporae CL-33</name>
    <dbReference type="NCBI Taxonomy" id="570277"/>
    <lineage>
        <taxon>Bacteria</taxon>
        <taxon>Pseudomonadati</taxon>
        <taxon>Pseudomonadota</taxon>
        <taxon>Gammaproteobacteria</taxon>
        <taxon>Oceanospirillales</taxon>
        <taxon>Endozoicomonadaceae</taxon>
        <taxon>Endozoicomonas</taxon>
    </lineage>
</organism>
<gene>
    <name evidence="2" type="ORF">EZMO1_0555</name>
</gene>
<dbReference type="KEGG" id="emp:EZMO1_0555"/>
<dbReference type="Gene3D" id="1.10.150.20">
    <property type="entry name" value="5' to 3' exonuclease, C-terminal subdomain"/>
    <property type="match status" value="1"/>
</dbReference>
<accession>A0A142B7S6</accession>
<evidence type="ECO:0000313" key="3">
    <source>
        <dbReference type="Proteomes" id="UP000071065"/>
    </source>
</evidence>
<dbReference type="STRING" id="570277.EZMO1_0555"/>
<dbReference type="EMBL" id="CP013251">
    <property type="protein sequence ID" value="AMO54802.1"/>
    <property type="molecule type" value="Genomic_DNA"/>
</dbReference>
<dbReference type="InterPro" id="IPR007077">
    <property type="entry name" value="TfoX_C"/>
</dbReference>
<dbReference type="Pfam" id="PF04994">
    <property type="entry name" value="TfoX_C"/>
    <property type="match status" value="1"/>
</dbReference>
<dbReference type="Proteomes" id="UP000071065">
    <property type="component" value="Chromosome"/>
</dbReference>
<dbReference type="AlphaFoldDB" id="A0A142B7S6"/>
<reference evidence="2 3" key="1">
    <citation type="journal article" date="2016" name="Front. Microbiol.">
        <title>Genomic Insight into the Host-Endosymbiont Relationship of Endozoicomonas montiporae CL-33(T) with its Coral Host.</title>
        <authorList>
            <person name="Ding J.-Y."/>
            <person name="Shiu J.-H."/>
            <person name="Chen W.-M."/>
            <person name="Chiang Y.-R."/>
            <person name="Tang S.-L."/>
        </authorList>
    </citation>
    <scope>NUCLEOTIDE SEQUENCE [LARGE SCALE GENOMIC DNA]</scope>
    <source>
        <strain evidence="2 3">CL-33</strain>
    </source>
</reference>
<dbReference type="PANTHER" id="PTHR36121">
    <property type="entry name" value="PROTEIN SXY"/>
    <property type="match status" value="1"/>
</dbReference>
<protein>
    <recommendedName>
        <fullName evidence="1">TfoX C-terminal domain-containing protein</fullName>
    </recommendedName>
</protein>
<dbReference type="PANTHER" id="PTHR36121:SF1">
    <property type="entry name" value="PROTEIN SXY"/>
    <property type="match status" value="1"/>
</dbReference>
<feature type="domain" description="TfoX C-terminal" evidence="1">
    <location>
        <begin position="8"/>
        <end position="86"/>
    </location>
</feature>
<evidence type="ECO:0000259" key="1">
    <source>
        <dbReference type="Pfam" id="PF04994"/>
    </source>
</evidence>
<dbReference type="InterPro" id="IPR047525">
    <property type="entry name" value="TfoX-like"/>
</dbReference>